<protein>
    <recommendedName>
        <fullName evidence="9">Extracellular membrane protein CFEM domain-containing protein</fullName>
    </recommendedName>
</protein>
<feature type="compositionally biased region" description="Polar residues" evidence="5">
    <location>
        <begin position="662"/>
        <end position="683"/>
    </location>
</feature>
<evidence type="ECO:0000313" key="8">
    <source>
        <dbReference type="Proteomes" id="UP001232148"/>
    </source>
</evidence>
<comment type="caution">
    <text evidence="7">The sequence shown here is derived from an EMBL/GenBank/DDBJ whole genome shotgun (WGS) entry which is preliminary data.</text>
</comment>
<feature type="compositionally biased region" description="Low complexity" evidence="5">
    <location>
        <begin position="605"/>
        <end position="635"/>
    </location>
</feature>
<feature type="compositionally biased region" description="Pro residues" evidence="5">
    <location>
        <begin position="799"/>
        <end position="810"/>
    </location>
</feature>
<comment type="subcellular location">
    <subcellularLocation>
        <location evidence="1">Membrane</location>
        <topology evidence="1">Single-pass membrane protein</topology>
    </subcellularLocation>
</comment>
<dbReference type="InterPro" id="IPR051694">
    <property type="entry name" value="Immunoregulatory_rcpt-like"/>
</dbReference>
<evidence type="ECO:0000256" key="3">
    <source>
        <dbReference type="ARBA" id="ARBA00022989"/>
    </source>
</evidence>
<name>A0AAD9H9D7_9PEZI</name>
<evidence type="ECO:0000256" key="2">
    <source>
        <dbReference type="ARBA" id="ARBA00022692"/>
    </source>
</evidence>
<proteinExistence type="predicted"/>
<feature type="compositionally biased region" description="Pro residues" evidence="5">
    <location>
        <begin position="977"/>
        <end position="987"/>
    </location>
</feature>
<feature type="compositionally biased region" description="Low complexity" evidence="5">
    <location>
        <begin position="644"/>
        <end position="655"/>
    </location>
</feature>
<feature type="compositionally biased region" description="Low complexity" evidence="5">
    <location>
        <begin position="353"/>
        <end position="374"/>
    </location>
</feature>
<keyword evidence="2" id="KW-0812">Transmembrane</keyword>
<feature type="region of interest" description="Disordered" evidence="5">
    <location>
        <begin position="191"/>
        <end position="228"/>
    </location>
</feature>
<feature type="compositionally biased region" description="Low complexity" evidence="5">
    <location>
        <begin position="822"/>
        <end position="833"/>
    </location>
</feature>
<dbReference type="PANTHER" id="PTHR15549">
    <property type="entry name" value="PAIRED IMMUNOGLOBULIN-LIKE TYPE 2 RECEPTOR"/>
    <property type="match status" value="1"/>
</dbReference>
<feature type="compositionally biased region" description="Polar residues" evidence="5">
    <location>
        <begin position="556"/>
        <end position="574"/>
    </location>
</feature>
<dbReference type="GO" id="GO:0016020">
    <property type="term" value="C:membrane"/>
    <property type="evidence" value="ECO:0007669"/>
    <property type="project" value="UniProtKB-SubCell"/>
</dbReference>
<evidence type="ECO:0000256" key="1">
    <source>
        <dbReference type="ARBA" id="ARBA00004167"/>
    </source>
</evidence>
<feature type="signal peptide" evidence="6">
    <location>
        <begin position="1"/>
        <end position="21"/>
    </location>
</feature>
<evidence type="ECO:0008006" key="9">
    <source>
        <dbReference type="Google" id="ProtNLM"/>
    </source>
</evidence>
<feature type="region of interest" description="Disordered" evidence="5">
    <location>
        <begin position="547"/>
        <end position="1095"/>
    </location>
</feature>
<feature type="compositionally biased region" description="Low complexity" evidence="5">
    <location>
        <begin position="951"/>
        <end position="976"/>
    </location>
</feature>
<evidence type="ECO:0000256" key="5">
    <source>
        <dbReference type="SAM" id="MobiDB-lite"/>
    </source>
</evidence>
<feature type="region of interest" description="Disordered" evidence="5">
    <location>
        <begin position="283"/>
        <end position="319"/>
    </location>
</feature>
<keyword evidence="4" id="KW-0472">Membrane</keyword>
<feature type="compositionally biased region" description="Pro residues" evidence="5">
    <location>
        <begin position="335"/>
        <end position="348"/>
    </location>
</feature>
<keyword evidence="8" id="KW-1185">Reference proteome</keyword>
<sequence>MALKPLLWTLPLILSASFATATSFNLSSEITRFVPSCARECFRSHLSANYALTTCGSAPSLQCLCANAGFSGLTVGEGAVQCIVAEKSIGFCRESEAPQTVIDAAYQMCAHQPGAIQPTHTAIIATLILPTSGGIIVVPPRTTTPPIPPTSTIRLTTSLPTTLISATGSPSIPQTLTTITRSNTSRVSTMSSLMATPPLPPSSTTTTSATAAPVPGAEEANSGSSKGLGTGQVAGLAVGLAAAFGLAILAICLARRRRRKNYPDVKTGFFPVREKDSWEFHPQEGPANIFHISPPVHHAKSPSLSPRPPPPARTRTSGRLSWWPGAVGLAVSRPESPPTALRPPPPQQNRPTSRLLPAKPSLSSPKPVLSLKIPQVDLSSSLPPQPREQRGSQPTNSQIFKTAKLTAPPKSHYNARESTMTEFEEDGAITSARSARSNNIWRPPSAKVGSNPKSATFYVADKNGNWVLGDPRSATHMAQIAELDASGASEGGGAKVKPSYAESAMLAATATTAGMGHGSGSPVTPSAARMPPPPLLLPAAEIARTSALAAPPAAHQSRSSSVYSQITTRPNTGIQTGGALQADGVSHPVPSMSFSHPEPPRRRSNSLGRRSSSRSKTGATGAAVATVAAASAVNAPKRSDSHDSSTTIASSVASSEPEPVIEQSSLSPVVESPASNASPSGRSPVSYPAIPGRTSSKPRNDHLRLLAPPTRTYGGFPPGQPSPTLGMMQQQQARNGPYMASYDVPRKPIAKPRPAGADPNRVATGSPSLRLVTPSPPSRLEVRQQEQNRNPALTQRPPQMRPLYPPPLQPQRPRIETSNSHPQPQTAQVQQAPLNREPQSATVHRALWGDRPPRNRPPPPQQEQQQEQQQQPAYSSLPSQQQQPQQQQPRVQPSQQSFSQRQRRRSQEQRRSFQPTTLPEQSPPPKKQLPGRPSPGSPSPHHIATQAVRRPAPTFTSSPASSSSSSSPSPSTTTAAPPRPPSPPPATSPSVATPSTTSSLLSKRLGSERAAALTLPTAGIRHSPNWRPSRPGGTAATGAGGGRTDMLLSPNAFFPAPPGFPSRPGAREGDLPSTPTWQPKLTPTRRGDDLFLNVQ</sequence>
<feature type="compositionally biased region" description="Pro residues" evidence="5">
    <location>
        <begin position="921"/>
        <end position="938"/>
    </location>
</feature>
<feature type="compositionally biased region" description="Low complexity" evidence="5">
    <location>
        <begin position="862"/>
        <end position="900"/>
    </location>
</feature>
<feature type="compositionally biased region" description="Low complexity" evidence="5">
    <location>
        <begin position="191"/>
        <end position="213"/>
    </location>
</feature>
<dbReference type="GO" id="GO:0071944">
    <property type="term" value="C:cell periphery"/>
    <property type="evidence" value="ECO:0007669"/>
    <property type="project" value="UniProtKB-ARBA"/>
</dbReference>
<keyword evidence="6" id="KW-0732">Signal</keyword>
<dbReference type="Proteomes" id="UP001232148">
    <property type="component" value="Unassembled WGS sequence"/>
</dbReference>
<reference evidence="7" key="1">
    <citation type="submission" date="2021-06" db="EMBL/GenBank/DDBJ databases">
        <title>Comparative genomics, transcriptomics and evolutionary studies reveal genomic signatures of adaptation to plant cell wall in hemibiotrophic fungi.</title>
        <authorList>
            <consortium name="DOE Joint Genome Institute"/>
            <person name="Baroncelli R."/>
            <person name="Diaz J.F."/>
            <person name="Benocci T."/>
            <person name="Peng M."/>
            <person name="Battaglia E."/>
            <person name="Haridas S."/>
            <person name="Andreopoulos W."/>
            <person name="Labutti K."/>
            <person name="Pangilinan J."/>
            <person name="Floch G.L."/>
            <person name="Makela M.R."/>
            <person name="Henrissat B."/>
            <person name="Grigoriev I.V."/>
            <person name="Crouch J.A."/>
            <person name="De Vries R.P."/>
            <person name="Sukno S.A."/>
            <person name="Thon M.R."/>
        </authorList>
    </citation>
    <scope>NUCLEOTIDE SEQUENCE</scope>
    <source>
        <strain evidence="7">MAFF235873</strain>
    </source>
</reference>
<feature type="compositionally biased region" description="Low complexity" evidence="5">
    <location>
        <begin position="988"/>
        <end position="999"/>
    </location>
</feature>
<dbReference type="PANTHER" id="PTHR15549:SF30">
    <property type="entry name" value="MID2 DOMAIN-CONTAINING PROTEIN"/>
    <property type="match status" value="1"/>
</dbReference>
<evidence type="ECO:0000256" key="4">
    <source>
        <dbReference type="ARBA" id="ARBA00023136"/>
    </source>
</evidence>
<accession>A0AAD9H9D7</accession>
<dbReference type="EMBL" id="MU842953">
    <property type="protein sequence ID" value="KAK2024841.1"/>
    <property type="molecule type" value="Genomic_DNA"/>
</dbReference>
<feature type="region of interest" description="Disordered" evidence="5">
    <location>
        <begin position="332"/>
        <end position="413"/>
    </location>
</feature>
<dbReference type="AlphaFoldDB" id="A0AAD9H9D7"/>
<organism evidence="7 8">
    <name type="scientific">Colletotrichum zoysiae</name>
    <dbReference type="NCBI Taxonomy" id="1216348"/>
    <lineage>
        <taxon>Eukaryota</taxon>
        <taxon>Fungi</taxon>
        <taxon>Dikarya</taxon>
        <taxon>Ascomycota</taxon>
        <taxon>Pezizomycotina</taxon>
        <taxon>Sordariomycetes</taxon>
        <taxon>Hypocreomycetidae</taxon>
        <taxon>Glomerellales</taxon>
        <taxon>Glomerellaceae</taxon>
        <taxon>Colletotrichum</taxon>
        <taxon>Colletotrichum graminicola species complex</taxon>
    </lineage>
</organism>
<keyword evidence="3" id="KW-1133">Transmembrane helix</keyword>
<evidence type="ECO:0000256" key="6">
    <source>
        <dbReference type="SAM" id="SignalP"/>
    </source>
</evidence>
<gene>
    <name evidence="7" type="ORF">LX32DRAFT_655930</name>
</gene>
<feature type="chain" id="PRO_5041982798" description="Extracellular membrane protein CFEM domain-containing protein" evidence="6">
    <location>
        <begin position="22"/>
        <end position="1095"/>
    </location>
</feature>
<evidence type="ECO:0000313" key="7">
    <source>
        <dbReference type="EMBL" id="KAK2024841.1"/>
    </source>
</evidence>
<feature type="compositionally biased region" description="Polar residues" evidence="5">
    <location>
        <begin position="391"/>
        <end position="400"/>
    </location>
</feature>